<organism evidence="2">
    <name type="scientific">Pseudomonas phage Pyxpy01</name>
    <dbReference type="NCBI Taxonomy" id="3138546"/>
    <lineage>
        <taxon>Viruses</taxon>
    </lineage>
</organism>
<protein>
    <submittedName>
        <fullName evidence="2">Uncharacterized protein</fullName>
    </submittedName>
</protein>
<reference evidence="2" key="1">
    <citation type="journal article" date="2024" name="J. Gen. Virol.">
        <title>Novel phages of Pseudomonas syringae unveil numerous potential auxiliary metabolic genes.</title>
        <authorList>
            <person name="Feltin C."/>
            <person name="Garneau J.R."/>
            <person name="Morris C.E."/>
            <person name="Berard A."/>
            <person name="Torres-Barcelo C."/>
        </authorList>
    </citation>
    <scope>NUCLEOTIDE SEQUENCE</scope>
</reference>
<sequence>MELLIMLAIGATTLCLIWLIVREPVKISVREARVSKELFAPRVTEVSEFTLNQLRAETAQEVRVNAGIPRGTPVVAKSQQKPVDKPKAKTYSGSSGSSSRSSSRSSDDSSYSSYSSWGGDSSSSSSSSCDSSSSSSSSSSCD</sequence>
<dbReference type="EMBL" id="PP179310">
    <property type="protein sequence ID" value="XAI69457.1"/>
    <property type="molecule type" value="Genomic_DNA"/>
</dbReference>
<gene>
    <name evidence="2" type="ORF">Pyxpy01_00159</name>
</gene>
<name>A0AAU6VYE1_9VIRU</name>
<feature type="region of interest" description="Disordered" evidence="1">
    <location>
        <begin position="63"/>
        <end position="142"/>
    </location>
</feature>
<evidence type="ECO:0000313" key="2">
    <source>
        <dbReference type="EMBL" id="XAI69457.1"/>
    </source>
</evidence>
<accession>A0AAU6VYE1</accession>
<feature type="compositionally biased region" description="Low complexity" evidence="1">
    <location>
        <begin position="92"/>
        <end position="142"/>
    </location>
</feature>
<proteinExistence type="predicted"/>
<evidence type="ECO:0000256" key="1">
    <source>
        <dbReference type="SAM" id="MobiDB-lite"/>
    </source>
</evidence>